<dbReference type="EC" id="6.3.2.4" evidence="6 22"/>
<evidence type="ECO:0000256" key="19">
    <source>
        <dbReference type="ARBA" id="ARBA00068427"/>
    </source>
</evidence>
<dbReference type="HAMAP" id="MF_00047">
    <property type="entry name" value="Dala_Dala_lig"/>
    <property type="match status" value="1"/>
</dbReference>
<dbReference type="GO" id="GO:0071555">
    <property type="term" value="P:cell wall organization"/>
    <property type="evidence" value="ECO:0007669"/>
    <property type="project" value="UniProtKB-KW"/>
</dbReference>
<gene>
    <name evidence="22 28" type="primary">ddl</name>
    <name evidence="28" type="ORF">ANBU17_07080</name>
</gene>
<feature type="domain" description="ATP-grasp" evidence="27">
    <location>
        <begin position="139"/>
        <end position="346"/>
    </location>
</feature>
<feature type="binding site" evidence="25">
    <location>
        <position position="313"/>
    </location>
    <ligand>
        <name>Mg(2+)</name>
        <dbReference type="ChEBI" id="CHEBI:18420"/>
        <label>1</label>
    </ligand>
</feature>
<accession>A0A916Q7B6</accession>
<dbReference type="NCBIfam" id="TIGR01205">
    <property type="entry name" value="D_ala_D_alaTIGR"/>
    <property type="match status" value="1"/>
</dbReference>
<dbReference type="PIRSF" id="PIRSF039102">
    <property type="entry name" value="Ddl/VanB"/>
    <property type="match status" value="1"/>
</dbReference>
<sequence>MKKNVVVIFGGDSSEHDISCLSAQTVINNMDREKYNVIKVGITKEGKWLLVDHVKDIEDGSWREGEVRALISPDTDSRSLIILAEGTYKMQKVDVIFPVLHGMNGEDGTIQGLFELSKIPYVGCGVLSSAVSMDKVYTKIIVDRLGIDQAKFVHVRESDFKDDDLTDAMDRVEAALSYPVFVKPSCAGSSKGVSKARDRKELREALYEAIKHDRNILVEETIIGREIECAVLGDRSEAEATCVGEILAAADFYDFDAKYNNQESKTVIDPDMPQEIKEQIRKDALEIFHAVDGFGCARVDFFLEESGRVVFNEINTMPGFTSISMYPMLWKACGIDTPQLIDRLLDLAMTRYR</sequence>
<comment type="caution">
    <text evidence="28">The sequence shown here is derived from an EMBL/GenBank/DDBJ whole genome shotgun (WGS) entry which is preliminary data.</text>
</comment>
<dbReference type="Gene3D" id="3.30.1490.20">
    <property type="entry name" value="ATP-grasp fold, A domain"/>
    <property type="match status" value="1"/>
</dbReference>
<evidence type="ECO:0000256" key="24">
    <source>
        <dbReference type="PIRSR" id="PIRSR039102-2"/>
    </source>
</evidence>
<dbReference type="NCBIfam" id="NF002528">
    <property type="entry name" value="PRK01966.1-4"/>
    <property type="match status" value="1"/>
</dbReference>
<protein>
    <recommendedName>
        <fullName evidence="19 22">D-alanine--D-alanine ligase</fullName>
        <ecNumber evidence="6 22">6.3.2.4</ecNumber>
    </recommendedName>
    <alternativeName>
        <fullName evidence="21 22">D-Ala-D-Ala ligase</fullName>
    </alternativeName>
    <alternativeName>
        <fullName evidence="20 22">D-alanylalanine synthetase</fullName>
    </alternativeName>
</protein>
<feature type="binding site" evidence="24">
    <location>
        <position position="135"/>
    </location>
    <ligand>
        <name>ATP</name>
        <dbReference type="ChEBI" id="CHEBI:30616"/>
    </ligand>
</feature>
<evidence type="ECO:0000259" key="27">
    <source>
        <dbReference type="PROSITE" id="PS50975"/>
    </source>
</evidence>
<dbReference type="PROSITE" id="PS50975">
    <property type="entry name" value="ATP_GRASP"/>
    <property type="match status" value="1"/>
</dbReference>
<feature type="binding site" evidence="24">
    <location>
        <begin position="189"/>
        <end position="190"/>
    </location>
    <ligand>
        <name>ATP</name>
        <dbReference type="ChEBI" id="CHEBI:30616"/>
    </ligand>
</feature>
<dbReference type="FunFam" id="3.30.470.20:FF:000008">
    <property type="entry name" value="D-alanine--D-alanine ligase"/>
    <property type="match status" value="1"/>
</dbReference>
<evidence type="ECO:0000256" key="10">
    <source>
        <dbReference type="ARBA" id="ARBA00022741"/>
    </source>
</evidence>
<evidence type="ECO:0000313" key="29">
    <source>
        <dbReference type="Proteomes" id="UP000613208"/>
    </source>
</evidence>
<comment type="cofactor">
    <cofactor evidence="1">
        <name>Mn(2+)</name>
        <dbReference type="ChEBI" id="CHEBI:29035"/>
    </cofactor>
</comment>
<evidence type="ECO:0000256" key="14">
    <source>
        <dbReference type="ARBA" id="ARBA00022984"/>
    </source>
</evidence>
<keyword evidence="9 25" id="KW-0479">Metal-binding</keyword>
<dbReference type="SUPFAM" id="SSF56059">
    <property type="entry name" value="Glutathione synthetase ATP-binding domain-like"/>
    <property type="match status" value="1"/>
</dbReference>
<dbReference type="PROSITE" id="PS00843">
    <property type="entry name" value="DALA_DALA_LIGASE_1"/>
    <property type="match status" value="1"/>
</dbReference>
<dbReference type="GO" id="GO:0046872">
    <property type="term" value="F:metal ion binding"/>
    <property type="evidence" value="ECO:0007669"/>
    <property type="project" value="UniProtKB-KW"/>
</dbReference>
<keyword evidence="7 22" id="KW-0963">Cytoplasm</keyword>
<evidence type="ECO:0000256" key="4">
    <source>
        <dbReference type="ARBA" id="ARBA00004752"/>
    </source>
</evidence>
<dbReference type="Gene3D" id="3.40.50.20">
    <property type="match status" value="1"/>
</dbReference>
<evidence type="ECO:0000256" key="2">
    <source>
        <dbReference type="ARBA" id="ARBA00003921"/>
    </source>
</evidence>
<dbReference type="NCBIfam" id="NF002378">
    <property type="entry name" value="PRK01372.1"/>
    <property type="match status" value="1"/>
</dbReference>
<evidence type="ECO:0000256" key="6">
    <source>
        <dbReference type="ARBA" id="ARBA00012216"/>
    </source>
</evidence>
<keyword evidence="15 25" id="KW-0464">Manganese</keyword>
<dbReference type="AlphaFoldDB" id="A0A916Q7B6"/>
<feature type="binding site" evidence="24">
    <location>
        <begin position="219"/>
        <end position="226"/>
    </location>
    <ligand>
        <name>ATP</name>
        <dbReference type="ChEBI" id="CHEBI:30616"/>
    </ligand>
</feature>
<evidence type="ECO:0000256" key="16">
    <source>
        <dbReference type="ARBA" id="ARBA00023316"/>
    </source>
</evidence>
<evidence type="ECO:0000256" key="12">
    <source>
        <dbReference type="ARBA" id="ARBA00022842"/>
    </source>
</evidence>
<evidence type="ECO:0000256" key="15">
    <source>
        <dbReference type="ARBA" id="ARBA00023211"/>
    </source>
</evidence>
<dbReference type="InterPro" id="IPR013815">
    <property type="entry name" value="ATP_grasp_subdomain_1"/>
</dbReference>
<organism evidence="28 29">
    <name type="scientific">Anaerostipes butyraticus</name>
    <dbReference type="NCBI Taxonomy" id="645466"/>
    <lineage>
        <taxon>Bacteria</taxon>
        <taxon>Bacillati</taxon>
        <taxon>Bacillota</taxon>
        <taxon>Clostridia</taxon>
        <taxon>Lachnospirales</taxon>
        <taxon>Lachnospiraceae</taxon>
        <taxon>Anaerostipes</taxon>
    </lineage>
</organism>
<evidence type="ECO:0000256" key="5">
    <source>
        <dbReference type="ARBA" id="ARBA00010871"/>
    </source>
</evidence>
<feature type="binding site" evidence="24">
    <location>
        <begin position="312"/>
        <end position="313"/>
    </location>
    <ligand>
        <name>ATP</name>
        <dbReference type="ChEBI" id="CHEBI:30616"/>
    </ligand>
</feature>
<dbReference type="GO" id="GO:0008716">
    <property type="term" value="F:D-alanine-D-alanine ligase activity"/>
    <property type="evidence" value="ECO:0007669"/>
    <property type="project" value="UniProtKB-UniRule"/>
</dbReference>
<dbReference type="InterPro" id="IPR016185">
    <property type="entry name" value="PreATP-grasp_dom_sf"/>
</dbReference>
<evidence type="ECO:0000256" key="20">
    <source>
        <dbReference type="ARBA" id="ARBA00076288"/>
    </source>
</evidence>
<reference evidence="28" key="1">
    <citation type="submission" date="2020-06" db="EMBL/GenBank/DDBJ databases">
        <title>Characterization of fructooligosaccharide metabolism and fructooligosaccharide-degrading enzymes in human commensal butyrate producers.</title>
        <authorList>
            <person name="Tanno H."/>
            <person name="Fujii T."/>
            <person name="Hirano K."/>
            <person name="Maeno S."/>
            <person name="Tonozuka T."/>
            <person name="Sakamoto M."/>
            <person name="Ohkuma M."/>
            <person name="Tochio T."/>
            <person name="Endo A."/>
        </authorList>
    </citation>
    <scope>NUCLEOTIDE SEQUENCE</scope>
    <source>
        <strain evidence="28">JCM 17466</strain>
    </source>
</reference>
<dbReference type="InterPro" id="IPR000291">
    <property type="entry name" value="D-Ala_lig_Van_CS"/>
</dbReference>
<name>A0A916Q7B6_9FIRM</name>
<dbReference type="InterPro" id="IPR011127">
    <property type="entry name" value="Dala_Dala_lig_N"/>
</dbReference>
<feature type="binding site" evidence="25">
    <location>
        <position position="300"/>
    </location>
    <ligand>
        <name>Mg(2+)</name>
        <dbReference type="ChEBI" id="CHEBI:18420"/>
        <label>1</label>
    </ligand>
</feature>
<feature type="active site" evidence="23">
    <location>
        <position position="15"/>
    </location>
</feature>
<dbReference type="GO" id="GO:0009252">
    <property type="term" value="P:peptidoglycan biosynthetic process"/>
    <property type="evidence" value="ECO:0007669"/>
    <property type="project" value="UniProtKB-UniRule"/>
</dbReference>
<evidence type="ECO:0000256" key="18">
    <source>
        <dbReference type="ARBA" id="ARBA00060592"/>
    </source>
</evidence>
<dbReference type="PANTHER" id="PTHR23132:SF25">
    <property type="entry name" value="D-ALANINE--D-ALANINE LIGASE A"/>
    <property type="match status" value="1"/>
</dbReference>
<comment type="similarity">
    <text evidence="5 22">Belongs to the D-alanine--D-alanine ligase family.</text>
</comment>
<evidence type="ECO:0000313" key="28">
    <source>
        <dbReference type="EMBL" id="GFO84361.1"/>
    </source>
</evidence>
<evidence type="ECO:0000256" key="9">
    <source>
        <dbReference type="ARBA" id="ARBA00022723"/>
    </source>
</evidence>
<dbReference type="InterPro" id="IPR005905">
    <property type="entry name" value="D_ala_D_ala"/>
</dbReference>
<feature type="active site" evidence="23">
    <location>
        <position position="324"/>
    </location>
</feature>
<evidence type="ECO:0000256" key="23">
    <source>
        <dbReference type="PIRSR" id="PIRSR039102-1"/>
    </source>
</evidence>
<dbReference type="EMBL" id="BLYI01000014">
    <property type="protein sequence ID" value="GFO84361.1"/>
    <property type="molecule type" value="Genomic_DNA"/>
</dbReference>
<evidence type="ECO:0000256" key="11">
    <source>
        <dbReference type="ARBA" id="ARBA00022840"/>
    </source>
</evidence>
<evidence type="ECO:0000256" key="3">
    <source>
        <dbReference type="ARBA" id="ARBA00004496"/>
    </source>
</evidence>
<dbReference type="GO" id="GO:0005829">
    <property type="term" value="C:cytosol"/>
    <property type="evidence" value="ECO:0007669"/>
    <property type="project" value="TreeGrafter"/>
</dbReference>
<dbReference type="GO" id="GO:0005524">
    <property type="term" value="F:ATP binding"/>
    <property type="evidence" value="ECO:0007669"/>
    <property type="project" value="UniProtKB-UniRule"/>
</dbReference>
<keyword evidence="16 22" id="KW-0961">Cell wall biogenesis/degradation</keyword>
<feature type="binding site" evidence="25">
    <location>
        <position position="313"/>
    </location>
    <ligand>
        <name>Mg(2+)</name>
        <dbReference type="ChEBI" id="CHEBI:18420"/>
        <label>2</label>
    </ligand>
</feature>
<evidence type="ECO:0000256" key="26">
    <source>
        <dbReference type="PROSITE-ProRule" id="PRU00409"/>
    </source>
</evidence>
<keyword evidence="8 22" id="KW-0436">Ligase</keyword>
<keyword evidence="12 25" id="KW-0460">Magnesium</keyword>
<comment type="pathway">
    <text evidence="4 22">Cell wall biogenesis; peptidoglycan biosynthesis.</text>
</comment>
<comment type="function">
    <text evidence="2 22">Cell wall formation.</text>
</comment>
<comment type="cofactor">
    <cofactor evidence="25">
        <name>Mg(2+)</name>
        <dbReference type="ChEBI" id="CHEBI:18420"/>
    </cofactor>
    <cofactor evidence="25">
        <name>Mn(2+)</name>
        <dbReference type="ChEBI" id="CHEBI:29035"/>
    </cofactor>
    <text evidence="25">Binds 2 magnesium or manganese ions per subunit.</text>
</comment>
<keyword evidence="14 22" id="KW-0573">Peptidoglycan synthesis</keyword>
<dbReference type="PANTHER" id="PTHR23132">
    <property type="entry name" value="D-ALANINE--D-ALANINE LIGASE"/>
    <property type="match status" value="1"/>
</dbReference>
<dbReference type="Pfam" id="PF07478">
    <property type="entry name" value="Dala_Dala_lig_C"/>
    <property type="match status" value="1"/>
</dbReference>
<feature type="binding site" evidence="25">
    <location>
        <position position="315"/>
    </location>
    <ligand>
        <name>Mg(2+)</name>
        <dbReference type="ChEBI" id="CHEBI:18420"/>
        <label>2</label>
    </ligand>
</feature>
<keyword evidence="13 22" id="KW-0133">Cell shape</keyword>
<evidence type="ECO:0000256" key="17">
    <source>
        <dbReference type="ARBA" id="ARBA00047614"/>
    </source>
</evidence>
<comment type="pathway">
    <text evidence="18">Glycan biosynthesis.</text>
</comment>
<feature type="active site" evidence="23">
    <location>
        <position position="189"/>
    </location>
</feature>
<keyword evidence="11 26" id="KW-0067">ATP-binding</keyword>
<dbReference type="SUPFAM" id="SSF52440">
    <property type="entry name" value="PreATP-grasp domain"/>
    <property type="match status" value="1"/>
</dbReference>
<evidence type="ECO:0000256" key="8">
    <source>
        <dbReference type="ARBA" id="ARBA00022598"/>
    </source>
</evidence>
<comment type="subcellular location">
    <subcellularLocation>
        <location evidence="3 22">Cytoplasm</location>
    </subcellularLocation>
</comment>
<dbReference type="InterPro" id="IPR011761">
    <property type="entry name" value="ATP-grasp"/>
</dbReference>
<dbReference type="Proteomes" id="UP000613208">
    <property type="component" value="Unassembled WGS sequence"/>
</dbReference>
<evidence type="ECO:0000256" key="1">
    <source>
        <dbReference type="ARBA" id="ARBA00001936"/>
    </source>
</evidence>
<evidence type="ECO:0000256" key="25">
    <source>
        <dbReference type="PIRSR" id="PIRSR039102-3"/>
    </source>
</evidence>
<dbReference type="FunFam" id="3.30.1490.20:FF:000007">
    <property type="entry name" value="D-alanine--D-alanine ligase"/>
    <property type="match status" value="1"/>
</dbReference>
<dbReference type="RefSeq" id="WP_201310108.1">
    <property type="nucleotide sequence ID" value="NZ_BLYI01000014.1"/>
</dbReference>
<dbReference type="Pfam" id="PF01820">
    <property type="entry name" value="Dala_Dala_lig_N"/>
    <property type="match status" value="1"/>
</dbReference>
<evidence type="ECO:0000256" key="13">
    <source>
        <dbReference type="ARBA" id="ARBA00022960"/>
    </source>
</evidence>
<dbReference type="InterPro" id="IPR011095">
    <property type="entry name" value="Dala_Dala_lig_C"/>
</dbReference>
<evidence type="ECO:0000256" key="22">
    <source>
        <dbReference type="HAMAP-Rule" id="MF_00047"/>
    </source>
</evidence>
<evidence type="ECO:0000256" key="21">
    <source>
        <dbReference type="ARBA" id="ARBA00077154"/>
    </source>
</evidence>
<comment type="catalytic activity">
    <reaction evidence="17 22">
        <text>2 D-alanine + ATP = D-alanyl-D-alanine + ADP + phosphate + H(+)</text>
        <dbReference type="Rhea" id="RHEA:11224"/>
        <dbReference type="ChEBI" id="CHEBI:15378"/>
        <dbReference type="ChEBI" id="CHEBI:30616"/>
        <dbReference type="ChEBI" id="CHEBI:43474"/>
        <dbReference type="ChEBI" id="CHEBI:57416"/>
        <dbReference type="ChEBI" id="CHEBI:57822"/>
        <dbReference type="ChEBI" id="CHEBI:456216"/>
        <dbReference type="EC" id="6.3.2.4"/>
    </reaction>
</comment>
<dbReference type="PROSITE" id="PS00844">
    <property type="entry name" value="DALA_DALA_LIGASE_2"/>
    <property type="match status" value="1"/>
</dbReference>
<dbReference type="Gene3D" id="3.30.470.20">
    <property type="entry name" value="ATP-grasp fold, B domain"/>
    <property type="match status" value="1"/>
</dbReference>
<evidence type="ECO:0000256" key="7">
    <source>
        <dbReference type="ARBA" id="ARBA00022490"/>
    </source>
</evidence>
<keyword evidence="29" id="KW-1185">Reference proteome</keyword>
<proteinExistence type="inferred from homology"/>
<dbReference type="GO" id="GO:0008360">
    <property type="term" value="P:regulation of cell shape"/>
    <property type="evidence" value="ECO:0007669"/>
    <property type="project" value="UniProtKB-KW"/>
</dbReference>
<feature type="binding site" evidence="24">
    <location>
        <begin position="181"/>
        <end position="183"/>
    </location>
    <ligand>
        <name>ATP</name>
        <dbReference type="ChEBI" id="CHEBI:30616"/>
    </ligand>
</feature>
<keyword evidence="10 24" id="KW-0547">Nucleotide-binding</keyword>